<evidence type="ECO:0000256" key="4">
    <source>
        <dbReference type="PROSITE-ProRule" id="PRU00042"/>
    </source>
</evidence>
<dbReference type="InterPro" id="IPR036236">
    <property type="entry name" value="Znf_C2H2_sf"/>
</dbReference>
<keyword evidence="2 4" id="KW-0863">Zinc-finger</keyword>
<evidence type="ECO:0000313" key="6">
    <source>
        <dbReference type="Proteomes" id="UP000694941"/>
    </source>
</evidence>
<sequence>MVMSTQLNPGFVSFSGSTSPEMDHLKSMCSPTLPSLPWTSSFMDYVTASSAPAVSTLRQSSCFMPAEIPLNAPTEFCDSHNVLADSKSMMFGYSVFSSSSGAVSYSGPSDHVVSAPQPMDPTGWWSMQPAVPQLPPTFTCGLPVHPGVPIMKSDAMSFVSRPASTVSTRRCRRCRCPNCQESSINGTNKRKQHICHIPGCGKVYGKTSHLKAHLRWHTGERPFICNWLFCRKTFTRSDELQRHLRTHTGEKRFSCTECGKRFMRSDHLSKHVKTHENKRGKTQVVEQAVSHDPVIDVESLGESCESSLQMSQFSYPASQ</sequence>
<gene>
    <name evidence="7" type="primary">LOC106460808</name>
</gene>
<dbReference type="GeneID" id="106460808"/>
<keyword evidence="3" id="KW-0862">Zinc</keyword>
<evidence type="ECO:0000259" key="5">
    <source>
        <dbReference type="PROSITE" id="PS50157"/>
    </source>
</evidence>
<dbReference type="SMART" id="SM00355">
    <property type="entry name" value="ZnF_C2H2"/>
    <property type="match status" value="3"/>
</dbReference>
<feature type="domain" description="C2H2-type" evidence="5">
    <location>
        <begin position="223"/>
        <end position="252"/>
    </location>
</feature>
<accession>A0ABM1B6W0</accession>
<dbReference type="PROSITE" id="PS50157">
    <property type="entry name" value="ZINC_FINGER_C2H2_2"/>
    <property type="match status" value="3"/>
</dbReference>
<reference evidence="7" key="1">
    <citation type="submission" date="2025-08" db="UniProtKB">
        <authorList>
            <consortium name="RefSeq"/>
        </authorList>
    </citation>
    <scope>IDENTIFICATION</scope>
    <source>
        <tissue evidence="7">Muscle</tissue>
    </source>
</reference>
<organism evidence="6 7">
    <name type="scientific">Limulus polyphemus</name>
    <name type="common">Atlantic horseshoe crab</name>
    <dbReference type="NCBI Taxonomy" id="6850"/>
    <lineage>
        <taxon>Eukaryota</taxon>
        <taxon>Metazoa</taxon>
        <taxon>Ecdysozoa</taxon>
        <taxon>Arthropoda</taxon>
        <taxon>Chelicerata</taxon>
        <taxon>Merostomata</taxon>
        <taxon>Xiphosura</taxon>
        <taxon>Limulidae</taxon>
        <taxon>Limulus</taxon>
    </lineage>
</organism>
<feature type="domain" description="C2H2-type" evidence="5">
    <location>
        <begin position="193"/>
        <end position="222"/>
    </location>
</feature>
<dbReference type="InterPro" id="IPR013087">
    <property type="entry name" value="Znf_C2H2_type"/>
</dbReference>
<evidence type="ECO:0000313" key="7">
    <source>
        <dbReference type="RefSeq" id="XP_013776003.1"/>
    </source>
</evidence>
<dbReference type="PANTHER" id="PTHR23235:SF170">
    <property type="entry name" value="FI01014P-RELATED"/>
    <property type="match status" value="1"/>
</dbReference>
<dbReference type="CDD" id="cd22541">
    <property type="entry name" value="SP5_N"/>
    <property type="match status" value="1"/>
</dbReference>
<dbReference type="Proteomes" id="UP000694941">
    <property type="component" value="Unplaced"/>
</dbReference>
<protein>
    <submittedName>
        <fullName evidence="7">Transcription factor Sp5-like</fullName>
    </submittedName>
</protein>
<dbReference type="Pfam" id="PF00096">
    <property type="entry name" value="zf-C2H2"/>
    <property type="match status" value="3"/>
</dbReference>
<evidence type="ECO:0000256" key="2">
    <source>
        <dbReference type="ARBA" id="ARBA00022771"/>
    </source>
</evidence>
<dbReference type="PROSITE" id="PS00028">
    <property type="entry name" value="ZINC_FINGER_C2H2_1"/>
    <property type="match status" value="3"/>
</dbReference>
<evidence type="ECO:0000256" key="1">
    <source>
        <dbReference type="ARBA" id="ARBA00022723"/>
    </source>
</evidence>
<dbReference type="RefSeq" id="XP_013776003.1">
    <property type="nucleotide sequence ID" value="XM_013920549.2"/>
</dbReference>
<keyword evidence="6" id="KW-1185">Reference proteome</keyword>
<proteinExistence type="predicted"/>
<dbReference type="SUPFAM" id="SSF57667">
    <property type="entry name" value="beta-beta-alpha zinc fingers"/>
    <property type="match status" value="2"/>
</dbReference>
<keyword evidence="1" id="KW-0479">Metal-binding</keyword>
<dbReference type="PANTHER" id="PTHR23235">
    <property type="entry name" value="KRUEPPEL-LIKE TRANSCRIPTION FACTOR"/>
    <property type="match status" value="1"/>
</dbReference>
<evidence type="ECO:0000256" key="3">
    <source>
        <dbReference type="ARBA" id="ARBA00022833"/>
    </source>
</evidence>
<feature type="domain" description="C2H2-type" evidence="5">
    <location>
        <begin position="253"/>
        <end position="280"/>
    </location>
</feature>
<name>A0ABM1B6W0_LIMPO</name>
<dbReference type="Gene3D" id="3.30.160.60">
    <property type="entry name" value="Classic Zinc Finger"/>
    <property type="match status" value="3"/>
</dbReference>